<evidence type="ECO:0000313" key="1">
    <source>
        <dbReference type="EMBL" id="OMO52758.1"/>
    </source>
</evidence>
<dbReference type="AlphaFoldDB" id="A0A1R3G3T7"/>
<comment type="caution">
    <text evidence="1">The sequence shown here is derived from an EMBL/GenBank/DDBJ whole genome shotgun (WGS) entry which is preliminary data.</text>
</comment>
<name>A0A1R3G3T7_9ROSI</name>
<organism evidence="1 2">
    <name type="scientific">Corchorus olitorius</name>
    <dbReference type="NCBI Taxonomy" id="93759"/>
    <lineage>
        <taxon>Eukaryota</taxon>
        <taxon>Viridiplantae</taxon>
        <taxon>Streptophyta</taxon>
        <taxon>Embryophyta</taxon>
        <taxon>Tracheophyta</taxon>
        <taxon>Spermatophyta</taxon>
        <taxon>Magnoliopsida</taxon>
        <taxon>eudicotyledons</taxon>
        <taxon>Gunneridae</taxon>
        <taxon>Pentapetalae</taxon>
        <taxon>rosids</taxon>
        <taxon>malvids</taxon>
        <taxon>Malvales</taxon>
        <taxon>Malvaceae</taxon>
        <taxon>Grewioideae</taxon>
        <taxon>Apeibeae</taxon>
        <taxon>Corchorus</taxon>
    </lineage>
</organism>
<dbReference type="EMBL" id="AWUE01023772">
    <property type="protein sequence ID" value="OMO52758.1"/>
    <property type="molecule type" value="Genomic_DNA"/>
</dbReference>
<gene>
    <name evidence="1" type="ORF">COLO4_36993</name>
</gene>
<proteinExistence type="predicted"/>
<reference evidence="2" key="1">
    <citation type="submission" date="2013-09" db="EMBL/GenBank/DDBJ databases">
        <title>Corchorus olitorius genome sequencing.</title>
        <authorList>
            <person name="Alam M."/>
            <person name="Haque M.S."/>
            <person name="Islam M.S."/>
            <person name="Emdad E.M."/>
            <person name="Islam M.M."/>
            <person name="Ahmed B."/>
            <person name="Halim A."/>
            <person name="Hossen Q.M.M."/>
            <person name="Hossain M.Z."/>
            <person name="Ahmed R."/>
            <person name="Khan M.M."/>
            <person name="Islam R."/>
            <person name="Rashid M.M."/>
            <person name="Khan S.A."/>
            <person name="Rahman M.S."/>
            <person name="Alam M."/>
            <person name="Yahiya A.S."/>
            <person name="Khan M.S."/>
            <person name="Azam M.S."/>
            <person name="Haque T."/>
            <person name="Lashkar M.Z.H."/>
            <person name="Akhand A.I."/>
            <person name="Morshed G."/>
            <person name="Roy S."/>
            <person name="Uddin K.S."/>
            <person name="Rabeya T."/>
            <person name="Hossain A.S."/>
            <person name="Chowdhury A."/>
            <person name="Snigdha A.R."/>
            <person name="Mortoza M.S."/>
            <person name="Matin S.A."/>
            <person name="Hoque S.M.E."/>
            <person name="Islam M.K."/>
            <person name="Roy D.K."/>
            <person name="Haider R."/>
            <person name="Moosa M.M."/>
            <person name="Elias S.M."/>
            <person name="Hasan A.M."/>
            <person name="Jahan S."/>
            <person name="Shafiuddin M."/>
            <person name="Mahmood N."/>
            <person name="Shommy N.S."/>
        </authorList>
    </citation>
    <scope>NUCLEOTIDE SEQUENCE [LARGE SCALE GENOMIC DNA]</scope>
    <source>
        <strain evidence="2">cv. O-4</strain>
    </source>
</reference>
<sequence length="58" mass="6465">MDASGNSKPEFFEGYEIDGEGLRGKCMALQQKNKYNLPSDEIELAKQREGVDDDKGVI</sequence>
<protein>
    <submittedName>
        <fullName evidence="1">Plasma membrane calcium-transporting ATPase 3-like protein</fullName>
    </submittedName>
</protein>
<dbReference type="Proteomes" id="UP000187203">
    <property type="component" value="Unassembled WGS sequence"/>
</dbReference>
<keyword evidence="2" id="KW-1185">Reference proteome</keyword>
<evidence type="ECO:0000313" key="2">
    <source>
        <dbReference type="Proteomes" id="UP000187203"/>
    </source>
</evidence>
<accession>A0A1R3G3T7</accession>